<dbReference type="KEGG" id="acaf:CA12_18460"/>
<evidence type="ECO:0000313" key="5">
    <source>
        <dbReference type="EMBL" id="QDT15753.1"/>
    </source>
</evidence>
<dbReference type="GO" id="GO:0016787">
    <property type="term" value="F:hydrolase activity"/>
    <property type="evidence" value="ECO:0007669"/>
    <property type="project" value="UniProtKB-KW"/>
</dbReference>
<gene>
    <name evidence="5" type="ORF">CA12_18460</name>
</gene>
<name>A0A517P8Q0_9PLAN</name>
<feature type="chain" id="PRO_5022034398" evidence="3">
    <location>
        <begin position="34"/>
        <end position="633"/>
    </location>
</feature>
<keyword evidence="2" id="KW-0378">Hydrolase</keyword>
<keyword evidence="3" id="KW-0732">Signal</keyword>
<dbReference type="PANTHER" id="PTHR43751">
    <property type="entry name" value="SULFATASE"/>
    <property type="match status" value="1"/>
</dbReference>
<dbReference type="InterPro" id="IPR017850">
    <property type="entry name" value="Alkaline_phosphatase_core_sf"/>
</dbReference>
<dbReference type="InterPro" id="IPR024607">
    <property type="entry name" value="Sulfatase_CS"/>
</dbReference>
<evidence type="ECO:0000313" key="6">
    <source>
        <dbReference type="Proteomes" id="UP000318741"/>
    </source>
</evidence>
<evidence type="ECO:0000256" key="3">
    <source>
        <dbReference type="SAM" id="SignalP"/>
    </source>
</evidence>
<dbReference type="EMBL" id="CP036265">
    <property type="protein sequence ID" value="QDT15753.1"/>
    <property type="molecule type" value="Genomic_DNA"/>
</dbReference>
<dbReference type="InterPro" id="IPR000917">
    <property type="entry name" value="Sulfatase_N"/>
</dbReference>
<dbReference type="SUPFAM" id="SSF53649">
    <property type="entry name" value="Alkaline phosphatase-like"/>
    <property type="match status" value="1"/>
</dbReference>
<feature type="domain" description="Sulfatase N-terminal" evidence="4">
    <location>
        <begin position="144"/>
        <end position="315"/>
    </location>
</feature>
<dbReference type="InterPro" id="IPR016024">
    <property type="entry name" value="ARM-type_fold"/>
</dbReference>
<dbReference type="SUPFAM" id="SSF48371">
    <property type="entry name" value="ARM repeat"/>
    <property type="match status" value="1"/>
</dbReference>
<keyword evidence="6" id="KW-1185">Reference proteome</keyword>
<dbReference type="RefSeq" id="WP_145358657.1">
    <property type="nucleotide sequence ID" value="NZ_CP036265.1"/>
</dbReference>
<dbReference type="AlphaFoldDB" id="A0A517P8Q0"/>
<dbReference type="PANTHER" id="PTHR43751:SF1">
    <property type="entry name" value="SULFATASE ATSG-RELATED"/>
    <property type="match status" value="1"/>
</dbReference>
<dbReference type="InterPro" id="IPR052701">
    <property type="entry name" value="GAG_Ulvan_Degrading_Sulfatases"/>
</dbReference>
<feature type="signal peptide" evidence="3">
    <location>
        <begin position="1"/>
        <end position="33"/>
    </location>
</feature>
<organism evidence="5 6">
    <name type="scientific">Alienimonas californiensis</name>
    <dbReference type="NCBI Taxonomy" id="2527989"/>
    <lineage>
        <taxon>Bacteria</taxon>
        <taxon>Pseudomonadati</taxon>
        <taxon>Planctomycetota</taxon>
        <taxon>Planctomycetia</taxon>
        <taxon>Planctomycetales</taxon>
        <taxon>Planctomycetaceae</taxon>
        <taxon>Alienimonas</taxon>
    </lineage>
</organism>
<evidence type="ECO:0000256" key="1">
    <source>
        <dbReference type="ARBA" id="ARBA00008779"/>
    </source>
</evidence>
<dbReference type="Pfam" id="PF00884">
    <property type="entry name" value="Sulfatase"/>
    <property type="match status" value="2"/>
</dbReference>
<dbReference type="CDD" id="cd16027">
    <property type="entry name" value="SGSH"/>
    <property type="match status" value="1"/>
</dbReference>
<protein>
    <submittedName>
        <fullName evidence="5">Sulfatase</fullName>
    </submittedName>
</protein>
<feature type="domain" description="Sulfatase N-terminal" evidence="4">
    <location>
        <begin position="46"/>
        <end position="142"/>
    </location>
</feature>
<proteinExistence type="inferred from homology"/>
<evidence type="ECO:0000259" key="4">
    <source>
        <dbReference type="Pfam" id="PF00884"/>
    </source>
</evidence>
<reference evidence="5 6" key="1">
    <citation type="submission" date="2019-02" db="EMBL/GenBank/DDBJ databases">
        <title>Deep-cultivation of Planctomycetes and their phenomic and genomic characterization uncovers novel biology.</title>
        <authorList>
            <person name="Wiegand S."/>
            <person name="Jogler M."/>
            <person name="Boedeker C."/>
            <person name="Pinto D."/>
            <person name="Vollmers J."/>
            <person name="Rivas-Marin E."/>
            <person name="Kohn T."/>
            <person name="Peeters S.H."/>
            <person name="Heuer A."/>
            <person name="Rast P."/>
            <person name="Oberbeckmann S."/>
            <person name="Bunk B."/>
            <person name="Jeske O."/>
            <person name="Meyerdierks A."/>
            <person name="Storesund J.E."/>
            <person name="Kallscheuer N."/>
            <person name="Luecker S."/>
            <person name="Lage O.M."/>
            <person name="Pohl T."/>
            <person name="Merkel B.J."/>
            <person name="Hornburger P."/>
            <person name="Mueller R.-W."/>
            <person name="Bruemmer F."/>
            <person name="Labrenz M."/>
            <person name="Spormann A.M."/>
            <person name="Op den Camp H."/>
            <person name="Overmann J."/>
            <person name="Amann R."/>
            <person name="Jetten M.S.M."/>
            <person name="Mascher T."/>
            <person name="Medema M.H."/>
            <person name="Devos D.P."/>
            <person name="Kaster A.-K."/>
            <person name="Ovreas L."/>
            <person name="Rohde M."/>
            <person name="Galperin M.Y."/>
            <person name="Jogler C."/>
        </authorList>
    </citation>
    <scope>NUCLEOTIDE SEQUENCE [LARGE SCALE GENOMIC DNA]</scope>
    <source>
        <strain evidence="5 6">CA12</strain>
    </source>
</reference>
<dbReference type="PROSITE" id="PS00523">
    <property type="entry name" value="SULFATASE_1"/>
    <property type="match status" value="1"/>
</dbReference>
<dbReference type="OrthoDB" id="9763613at2"/>
<dbReference type="Gene3D" id="3.40.720.10">
    <property type="entry name" value="Alkaline Phosphatase, subunit A"/>
    <property type="match status" value="1"/>
</dbReference>
<evidence type="ECO:0000256" key="2">
    <source>
        <dbReference type="ARBA" id="ARBA00022801"/>
    </source>
</evidence>
<accession>A0A517P8Q0</accession>
<comment type="similarity">
    <text evidence="1">Belongs to the sulfatase family.</text>
</comment>
<dbReference type="Proteomes" id="UP000318741">
    <property type="component" value="Chromosome"/>
</dbReference>
<sequence precursor="true">MTSAPALPPAARRFRIGSLVALFVFGLGGPAVAAEAANGTAAAERPNILWLTSEDNSVDWIGCYGNPHADTPHIDALAAEGHRYPYCFANAPVCAPARSTWITGVNAISMGTHNMRSRYPIPHDRISYYPDLLKKAGYYVGNAKKTDYNIGGRPDDEAWDTNKADWKTLKRQQPFFMVLNTTKSHESKAFGDISQTTHSPENVRLAEYHPDVPVIRQNYAHYHDQIKKMDADIGAALKQLEQSGLAENTIVVYNSDHGGVIARSKRFLFDSGTHCPLIVRIPEKYKHLRPGEPGQPVNDIVSFVDMPKTWLSLCGAETPDYLQGKTFLGPDKEPRDYHVSFRARMDERCDNVRAIRDRKFLYIRNYMPYAPWGQRLSYLWTMKATRAWEEHHRAGKTNEITGRFFGTKPRHELYDTEADPDNVRNLAEDPQYAADVERLSAALDEWQREIFDSGLLPESEVVRLADEAGVTIYDYVRDPQRYDVRALQAASASALAATPADRAALTERLSSDDLGQRYWATVGCFRVQEQDAGAVDLEAVRALLDDESHHVRTMAAWILFRAGERDAAQACWTGLLRDDSYASLKILNVIDWIGEGFEPYAEAIAACDYSHGGYVDRMKEYAGVETSKGGSRK</sequence>